<dbReference type="AlphaFoldDB" id="A0A0N5C728"/>
<dbReference type="WBParaSite" id="SPAL_0001374300.1">
    <property type="protein sequence ID" value="SPAL_0001374300.1"/>
    <property type="gene ID" value="SPAL_0001374300"/>
</dbReference>
<organism evidence="1 2">
    <name type="scientific">Strongyloides papillosus</name>
    <name type="common">Intestinal threadworm</name>
    <dbReference type="NCBI Taxonomy" id="174720"/>
    <lineage>
        <taxon>Eukaryota</taxon>
        <taxon>Metazoa</taxon>
        <taxon>Ecdysozoa</taxon>
        <taxon>Nematoda</taxon>
        <taxon>Chromadorea</taxon>
        <taxon>Rhabditida</taxon>
        <taxon>Tylenchina</taxon>
        <taxon>Panagrolaimomorpha</taxon>
        <taxon>Strongyloidoidea</taxon>
        <taxon>Strongyloididae</taxon>
        <taxon>Strongyloides</taxon>
    </lineage>
</organism>
<evidence type="ECO:0000313" key="1">
    <source>
        <dbReference type="Proteomes" id="UP000046392"/>
    </source>
</evidence>
<protein>
    <submittedName>
        <fullName evidence="2">Nucleoporin NUP53</fullName>
    </submittedName>
</protein>
<name>A0A0N5C728_STREA</name>
<reference evidence="2" key="1">
    <citation type="submission" date="2017-02" db="UniProtKB">
        <authorList>
            <consortium name="WormBaseParasite"/>
        </authorList>
    </citation>
    <scope>IDENTIFICATION</scope>
</reference>
<sequence>MNSGSLVFNEFHSSPQKLSFKSRDVRSGRFSIGAKDSINYDRKTNNIYTSTIDYNYKPVYKCTRPSIGALLENPGKYSREEKSNFYLNDDLEIMEEEDKDTKNDDSNSTQYTSDGPDFLFGPLTSRIPKKRNIITTDEDSSPKRIGSGVKFDLNVKKNDEKFNGPPLRQLRDSVILSNLNRNPLKGVKNTDTINYNEMSDSDFEKSCWLVIFGSSSESEKVVLKHITDNIGGIKAIARKDGINYFYVRMANPFLVRKACDMRVYFYNDKEIIGFTKPSSFDFLDSSDYVIQDLSKCDDDKNNTNVPKKSIIRVVSMNTKSLSLRDEVQPKEIGLLSKLWSYVNK</sequence>
<keyword evidence="1" id="KW-1185">Reference proteome</keyword>
<dbReference type="Proteomes" id="UP000046392">
    <property type="component" value="Unplaced"/>
</dbReference>
<evidence type="ECO:0000313" key="2">
    <source>
        <dbReference type="WBParaSite" id="SPAL_0001374300.1"/>
    </source>
</evidence>
<accession>A0A0N5C728</accession>
<proteinExistence type="predicted"/>